<feature type="domain" description="HTH tetR-type" evidence="3">
    <location>
        <begin position="1"/>
        <end position="37"/>
    </location>
</feature>
<evidence type="ECO:0000313" key="4">
    <source>
        <dbReference type="EMBL" id="QNP44377.1"/>
    </source>
</evidence>
<keyword evidence="5" id="KW-1185">Reference proteome</keyword>
<gene>
    <name evidence="4" type="ORF">H9L15_05215</name>
</gene>
<accession>A0ABX6T3B5</accession>
<dbReference type="InterPro" id="IPR001647">
    <property type="entry name" value="HTH_TetR"/>
</dbReference>
<dbReference type="SUPFAM" id="SSF46689">
    <property type="entry name" value="Homeodomain-like"/>
    <property type="match status" value="1"/>
</dbReference>
<evidence type="ECO:0000313" key="5">
    <source>
        <dbReference type="Proteomes" id="UP000516134"/>
    </source>
</evidence>
<dbReference type="Pfam" id="PF00440">
    <property type="entry name" value="TetR_N"/>
    <property type="match status" value="1"/>
</dbReference>
<dbReference type="Proteomes" id="UP000516134">
    <property type="component" value="Chromosome"/>
</dbReference>
<dbReference type="Pfam" id="PF21306">
    <property type="entry name" value="TetR_C_40"/>
    <property type="match status" value="1"/>
</dbReference>
<dbReference type="InterPro" id="IPR049513">
    <property type="entry name" value="TetR_C_40"/>
</dbReference>
<evidence type="ECO:0000256" key="2">
    <source>
        <dbReference type="PROSITE-ProRule" id="PRU00335"/>
    </source>
</evidence>
<name>A0ABX6T3B5_9SPHN</name>
<reference evidence="4 5" key="1">
    <citation type="submission" date="2020-08" db="EMBL/GenBank/DDBJ databases">
        <title>Genome sequence of Sphingomonas daechungensis KACC 18115T.</title>
        <authorList>
            <person name="Hyun D.-W."/>
            <person name="Bae J.-W."/>
        </authorList>
    </citation>
    <scope>NUCLEOTIDE SEQUENCE [LARGE SCALE GENOMIC DNA]</scope>
    <source>
        <strain evidence="4 5">KACC 18115</strain>
    </source>
</reference>
<evidence type="ECO:0000259" key="3">
    <source>
        <dbReference type="PROSITE" id="PS50977"/>
    </source>
</evidence>
<dbReference type="InterPro" id="IPR009057">
    <property type="entry name" value="Homeodomain-like_sf"/>
</dbReference>
<organism evidence="4 5">
    <name type="scientific">Sphingomonas daechungensis</name>
    <dbReference type="NCBI Taxonomy" id="1176646"/>
    <lineage>
        <taxon>Bacteria</taxon>
        <taxon>Pseudomonadati</taxon>
        <taxon>Pseudomonadota</taxon>
        <taxon>Alphaproteobacteria</taxon>
        <taxon>Sphingomonadales</taxon>
        <taxon>Sphingomonadaceae</taxon>
        <taxon>Sphingomonas</taxon>
    </lineage>
</organism>
<proteinExistence type="predicted"/>
<keyword evidence="1 2" id="KW-0238">DNA-binding</keyword>
<protein>
    <submittedName>
        <fullName evidence="4">TetR/AcrR family transcriptional regulator</fullName>
    </submittedName>
</protein>
<sequence>MEHVIRHAGVSRGSFYNYFESVEELLKAVAVQVSDDLMDAVAPVVEARADAAERVSAGIRSWIALIEANQFLAAFFRRAGLYVFEQNTRLREDLPRDLVAGMASGQFTIAEVELGFVLVAGTVLAAINTLALGLPPPDYGKKLSQRILMSLGVESHEAERISEMAIPEAQFPKDSPVSRAAG</sequence>
<dbReference type="EMBL" id="CP060780">
    <property type="protein sequence ID" value="QNP44377.1"/>
    <property type="molecule type" value="Genomic_DNA"/>
</dbReference>
<dbReference type="PROSITE" id="PS50977">
    <property type="entry name" value="HTH_TETR_2"/>
    <property type="match status" value="1"/>
</dbReference>
<evidence type="ECO:0000256" key="1">
    <source>
        <dbReference type="ARBA" id="ARBA00023125"/>
    </source>
</evidence>
<dbReference type="Gene3D" id="1.10.357.10">
    <property type="entry name" value="Tetracycline Repressor, domain 2"/>
    <property type="match status" value="1"/>
</dbReference>
<comment type="caution">
    <text evidence="2">Lacks conserved residue(s) required for the propagation of feature annotation.</text>
</comment>